<dbReference type="InterPro" id="IPR036388">
    <property type="entry name" value="WH-like_DNA-bd_sf"/>
</dbReference>
<dbReference type="SUPFAM" id="SSF46785">
    <property type="entry name" value="Winged helix' DNA-binding domain"/>
    <property type="match status" value="1"/>
</dbReference>
<dbReference type="GO" id="GO:0006950">
    <property type="term" value="P:response to stress"/>
    <property type="evidence" value="ECO:0007669"/>
    <property type="project" value="TreeGrafter"/>
</dbReference>
<sequence>MDMKKRDAGRALLHLLGPVARGWRQAADGALAGLGVSGSAGWCLVHLAMEGTPPRQAELAQWLDVSAPSLVRTLDQLQKAGWIERVADADDGRSNRVALTPAGKAVAGEIQARLDRLGGELLSGLPDGAIEIGAELLGLMRLRIAEEKLAQLLADGRDDPGVDARP</sequence>
<dbReference type="PRINTS" id="PR00598">
    <property type="entry name" value="HTHMARR"/>
</dbReference>
<dbReference type="Gene3D" id="1.10.10.10">
    <property type="entry name" value="Winged helix-like DNA-binding domain superfamily/Winged helix DNA-binding domain"/>
    <property type="match status" value="1"/>
</dbReference>
<evidence type="ECO:0000256" key="2">
    <source>
        <dbReference type="ARBA" id="ARBA00023125"/>
    </source>
</evidence>
<dbReference type="Pfam" id="PF12802">
    <property type="entry name" value="MarR_2"/>
    <property type="match status" value="1"/>
</dbReference>
<comment type="caution">
    <text evidence="5">The sequence shown here is derived from an EMBL/GenBank/DDBJ whole genome shotgun (WGS) entry which is preliminary data.</text>
</comment>
<proteinExistence type="predicted"/>
<dbReference type="AlphaFoldDB" id="A0A401J7K1"/>
<dbReference type="GO" id="GO:0003677">
    <property type="term" value="F:DNA binding"/>
    <property type="evidence" value="ECO:0007669"/>
    <property type="project" value="UniProtKB-KW"/>
</dbReference>
<feature type="domain" description="HTH marR-type" evidence="4">
    <location>
        <begin position="9"/>
        <end position="142"/>
    </location>
</feature>
<dbReference type="PROSITE" id="PS50995">
    <property type="entry name" value="HTH_MARR_2"/>
    <property type="match status" value="1"/>
</dbReference>
<organism evidence="5 6">
    <name type="scientific">Sphingobium xenophagum</name>
    <dbReference type="NCBI Taxonomy" id="121428"/>
    <lineage>
        <taxon>Bacteria</taxon>
        <taxon>Pseudomonadati</taxon>
        <taxon>Pseudomonadota</taxon>
        <taxon>Alphaproteobacteria</taxon>
        <taxon>Sphingomonadales</taxon>
        <taxon>Sphingomonadaceae</taxon>
        <taxon>Sphingobium</taxon>
    </lineage>
</organism>
<gene>
    <name evidence="5" type="ORF">MBESOW_P3877</name>
</gene>
<evidence type="ECO:0000256" key="1">
    <source>
        <dbReference type="ARBA" id="ARBA00023015"/>
    </source>
</evidence>
<dbReference type="EMBL" id="BBQY01000041">
    <property type="protein sequence ID" value="GBH32646.1"/>
    <property type="molecule type" value="Genomic_DNA"/>
</dbReference>
<dbReference type="InterPro" id="IPR036390">
    <property type="entry name" value="WH_DNA-bd_sf"/>
</dbReference>
<keyword evidence="3" id="KW-0804">Transcription</keyword>
<evidence type="ECO:0000259" key="4">
    <source>
        <dbReference type="PROSITE" id="PS50995"/>
    </source>
</evidence>
<evidence type="ECO:0000313" key="5">
    <source>
        <dbReference type="EMBL" id="GBH32646.1"/>
    </source>
</evidence>
<dbReference type="GO" id="GO:0003700">
    <property type="term" value="F:DNA-binding transcription factor activity"/>
    <property type="evidence" value="ECO:0007669"/>
    <property type="project" value="InterPro"/>
</dbReference>
<evidence type="ECO:0000256" key="3">
    <source>
        <dbReference type="ARBA" id="ARBA00023163"/>
    </source>
</evidence>
<keyword evidence="1" id="KW-0805">Transcription regulation</keyword>
<reference evidence="5 6" key="1">
    <citation type="submission" date="2014-12" db="EMBL/GenBank/DDBJ databases">
        <title>Whole genome sequencing of Sphingobium xenophagum OW59.</title>
        <authorList>
            <person name="Ohta Y."/>
            <person name="Nishi S."/>
            <person name="Hatada Y."/>
        </authorList>
    </citation>
    <scope>NUCLEOTIDE SEQUENCE [LARGE SCALE GENOMIC DNA]</scope>
    <source>
        <strain evidence="5 6">OW59</strain>
    </source>
</reference>
<protein>
    <submittedName>
        <fullName evidence="5">MarR family transcriptional regulator, transcriptional regulator for hemolysin</fullName>
    </submittedName>
</protein>
<dbReference type="PANTHER" id="PTHR33164">
    <property type="entry name" value="TRANSCRIPTIONAL REGULATOR, MARR FAMILY"/>
    <property type="match status" value="1"/>
</dbReference>
<dbReference type="Proteomes" id="UP000290975">
    <property type="component" value="Unassembled WGS sequence"/>
</dbReference>
<accession>A0A401J7K1</accession>
<keyword evidence="6" id="KW-1185">Reference proteome</keyword>
<name>A0A401J7K1_SPHXE</name>
<evidence type="ECO:0000313" key="6">
    <source>
        <dbReference type="Proteomes" id="UP000290975"/>
    </source>
</evidence>
<keyword evidence="2" id="KW-0238">DNA-binding</keyword>
<dbReference type="InterPro" id="IPR000835">
    <property type="entry name" value="HTH_MarR-typ"/>
</dbReference>
<dbReference type="PANTHER" id="PTHR33164:SF64">
    <property type="entry name" value="TRANSCRIPTIONAL REGULATOR SLYA"/>
    <property type="match status" value="1"/>
</dbReference>
<dbReference type="InterPro" id="IPR039422">
    <property type="entry name" value="MarR/SlyA-like"/>
</dbReference>
<dbReference type="STRING" id="1192759.GCA_000277525_02116"/>
<dbReference type="SMART" id="SM00347">
    <property type="entry name" value="HTH_MARR"/>
    <property type="match status" value="1"/>
</dbReference>